<dbReference type="Proteomes" id="UP001382455">
    <property type="component" value="Unassembled WGS sequence"/>
</dbReference>
<keyword evidence="1" id="KW-0812">Transmembrane</keyword>
<comment type="caution">
    <text evidence="2">The sequence shown here is derived from an EMBL/GenBank/DDBJ whole genome shotgun (WGS) entry which is preliminary data.</text>
</comment>
<reference evidence="2 3" key="1">
    <citation type="submission" date="2023-12" db="EMBL/GenBank/DDBJ databases">
        <title>Friends and Foes: Symbiotic and Algicidal bacterial influence on Karenia brevis blooms.</title>
        <authorList>
            <person name="Fei C."/>
            <person name="Mohamed A.R."/>
            <person name="Booker A."/>
            <person name="Arshad M."/>
            <person name="Klass S."/>
            <person name="Ahn S."/>
            <person name="Gilbert P.M."/>
            <person name="Heil C.A."/>
            <person name="Martinez J.M."/>
            <person name="Amin S.A."/>
        </authorList>
    </citation>
    <scope>NUCLEOTIDE SEQUENCE [LARGE SCALE GENOMIC DNA]</scope>
    <source>
        <strain evidence="2 3">CE15</strain>
    </source>
</reference>
<gene>
    <name evidence="2" type="ORF">WAE96_18390</name>
</gene>
<accession>A0ABU8F061</accession>
<dbReference type="EMBL" id="JBAWKS010000002">
    <property type="protein sequence ID" value="MEI4551652.1"/>
    <property type="molecule type" value="Genomic_DNA"/>
</dbReference>
<keyword evidence="1" id="KW-1133">Transmembrane helix</keyword>
<dbReference type="RefSeq" id="WP_054980875.1">
    <property type="nucleotide sequence ID" value="NZ_CP023399.1"/>
</dbReference>
<feature type="transmembrane region" description="Helical" evidence="1">
    <location>
        <begin position="70"/>
        <end position="95"/>
    </location>
</feature>
<evidence type="ECO:0000313" key="3">
    <source>
        <dbReference type="Proteomes" id="UP001382455"/>
    </source>
</evidence>
<dbReference type="InterPro" id="IPR024464">
    <property type="entry name" value="DUF2391"/>
</dbReference>
<evidence type="ECO:0000256" key="1">
    <source>
        <dbReference type="SAM" id="Phobius"/>
    </source>
</evidence>
<keyword evidence="1" id="KW-0472">Membrane</keyword>
<proteinExistence type="predicted"/>
<evidence type="ECO:0000313" key="2">
    <source>
        <dbReference type="EMBL" id="MEI4551652.1"/>
    </source>
</evidence>
<feature type="transmembrane region" description="Helical" evidence="1">
    <location>
        <begin position="37"/>
        <end position="58"/>
    </location>
</feature>
<dbReference type="Pfam" id="PF09622">
    <property type="entry name" value="DUF2391"/>
    <property type="match status" value="1"/>
</dbReference>
<protein>
    <submittedName>
        <fullName evidence="2">DUF2391 family protein</fullName>
    </submittedName>
</protein>
<sequence>MKSSFNFEDIIQICVGAFALAVPISFSEEAWQLAQTLPFTNLLLLLSLSFLFLSLYTFESVFQRNIRTRRLLFVSRIIFAYVITFFIVALVLLSINKLPLLTEPLVALKRIVVISMPASMGAIIVDSFDKE</sequence>
<organism evidence="2 3">
    <name type="scientific">Pseudoalteromonas spongiae</name>
    <dbReference type="NCBI Taxonomy" id="298657"/>
    <lineage>
        <taxon>Bacteria</taxon>
        <taxon>Pseudomonadati</taxon>
        <taxon>Pseudomonadota</taxon>
        <taxon>Gammaproteobacteria</taxon>
        <taxon>Alteromonadales</taxon>
        <taxon>Pseudoalteromonadaceae</taxon>
        <taxon>Pseudoalteromonas</taxon>
    </lineage>
</organism>
<name>A0ABU8F061_9GAMM</name>
<keyword evidence="3" id="KW-1185">Reference proteome</keyword>